<comment type="subcellular location">
    <subcellularLocation>
        <location evidence="1">Cell outer membrane</location>
    </subcellularLocation>
</comment>
<comment type="caution">
    <text evidence="8">The sequence shown here is derived from an EMBL/GenBank/DDBJ whole genome shotgun (WGS) entry which is preliminary data.</text>
</comment>
<dbReference type="InterPro" id="IPR006665">
    <property type="entry name" value="OmpA-like"/>
</dbReference>
<name>A0A4V2T145_9PAST</name>
<evidence type="ECO:0000256" key="3">
    <source>
        <dbReference type="ARBA" id="ARBA00023136"/>
    </source>
</evidence>
<organism evidence="8 9">
    <name type="scientific">Cricetibacter osteomyelitidis</name>
    <dbReference type="NCBI Taxonomy" id="1521931"/>
    <lineage>
        <taxon>Bacteria</taxon>
        <taxon>Pseudomonadati</taxon>
        <taxon>Pseudomonadota</taxon>
        <taxon>Gammaproteobacteria</taxon>
        <taxon>Pasteurellales</taxon>
        <taxon>Pasteurellaceae</taxon>
        <taxon>Cricetibacter</taxon>
    </lineage>
</organism>
<protein>
    <submittedName>
        <fullName evidence="8">Beta-barrel assembly machine subunit BamE</fullName>
    </submittedName>
</protein>
<evidence type="ECO:0000259" key="7">
    <source>
        <dbReference type="PROSITE" id="PS51123"/>
    </source>
</evidence>
<dbReference type="PROSITE" id="PS51123">
    <property type="entry name" value="OMPA_2"/>
    <property type="match status" value="1"/>
</dbReference>
<dbReference type="Pfam" id="PF00691">
    <property type="entry name" value="OmpA"/>
    <property type="match status" value="1"/>
</dbReference>
<dbReference type="AlphaFoldDB" id="A0A4V2T145"/>
<dbReference type="PROSITE" id="PS51257">
    <property type="entry name" value="PROKAR_LIPOPROTEIN"/>
    <property type="match status" value="1"/>
</dbReference>
<evidence type="ECO:0000256" key="5">
    <source>
        <dbReference type="PROSITE-ProRule" id="PRU00473"/>
    </source>
</evidence>
<feature type="signal peptide" evidence="6">
    <location>
        <begin position="1"/>
        <end position="17"/>
    </location>
</feature>
<dbReference type="InterPro" id="IPR006664">
    <property type="entry name" value="OMP_bac"/>
</dbReference>
<dbReference type="Pfam" id="PF04355">
    <property type="entry name" value="BamE"/>
    <property type="match status" value="1"/>
</dbReference>
<dbReference type="PANTHER" id="PTHR30329:SF21">
    <property type="entry name" value="LIPOPROTEIN YIAD-RELATED"/>
    <property type="match status" value="1"/>
</dbReference>
<dbReference type="InterPro" id="IPR007450">
    <property type="entry name" value="BamE_dom"/>
</dbReference>
<evidence type="ECO:0000256" key="1">
    <source>
        <dbReference type="ARBA" id="ARBA00004442"/>
    </source>
</evidence>
<evidence type="ECO:0000313" key="8">
    <source>
        <dbReference type="EMBL" id="TCP92163.1"/>
    </source>
</evidence>
<feature type="chain" id="PRO_5020540198" evidence="6">
    <location>
        <begin position="18"/>
        <end position="252"/>
    </location>
</feature>
<dbReference type="InterPro" id="IPR037873">
    <property type="entry name" value="BamE-like"/>
</dbReference>
<gene>
    <name evidence="8" type="ORF">EDC44_1255</name>
</gene>
<dbReference type="CDD" id="cd07185">
    <property type="entry name" value="OmpA_C-like"/>
    <property type="match status" value="1"/>
</dbReference>
<dbReference type="Gene3D" id="3.30.1330.60">
    <property type="entry name" value="OmpA-like domain"/>
    <property type="match status" value="1"/>
</dbReference>
<keyword evidence="4" id="KW-0998">Cell outer membrane</keyword>
<dbReference type="RefSeq" id="WP_131978302.1">
    <property type="nucleotide sequence ID" value="NZ_SLYB01000025.1"/>
</dbReference>
<dbReference type="InterPro" id="IPR050330">
    <property type="entry name" value="Bact_OuterMem_StrucFunc"/>
</dbReference>
<dbReference type="Gene3D" id="3.30.1450.10">
    <property type="match status" value="1"/>
</dbReference>
<dbReference type="Proteomes" id="UP000295763">
    <property type="component" value="Unassembled WGS sequence"/>
</dbReference>
<feature type="domain" description="OmpA-like" evidence="7">
    <location>
        <begin position="131"/>
        <end position="252"/>
    </location>
</feature>
<reference evidence="8 9" key="1">
    <citation type="submission" date="2019-03" db="EMBL/GenBank/DDBJ databases">
        <title>Genomic Encyclopedia of Type Strains, Phase IV (KMG-IV): sequencing the most valuable type-strain genomes for metagenomic binning, comparative biology and taxonomic classification.</title>
        <authorList>
            <person name="Goeker M."/>
        </authorList>
    </citation>
    <scope>NUCLEOTIDE SEQUENCE [LARGE SCALE GENOMIC DNA]</scope>
    <source>
        <strain evidence="8 9">DSM 28404</strain>
    </source>
</reference>
<keyword evidence="3 5" id="KW-0472">Membrane</keyword>
<dbReference type="EMBL" id="SLYB01000025">
    <property type="protein sequence ID" value="TCP92163.1"/>
    <property type="molecule type" value="Genomic_DNA"/>
</dbReference>
<evidence type="ECO:0000256" key="2">
    <source>
        <dbReference type="ARBA" id="ARBA00022729"/>
    </source>
</evidence>
<dbReference type="SUPFAM" id="SSF103088">
    <property type="entry name" value="OmpA-like"/>
    <property type="match status" value="1"/>
</dbReference>
<evidence type="ECO:0000313" key="9">
    <source>
        <dbReference type="Proteomes" id="UP000295763"/>
    </source>
</evidence>
<evidence type="ECO:0000256" key="4">
    <source>
        <dbReference type="ARBA" id="ARBA00023237"/>
    </source>
</evidence>
<dbReference type="PANTHER" id="PTHR30329">
    <property type="entry name" value="STATOR ELEMENT OF FLAGELLAR MOTOR COMPLEX"/>
    <property type="match status" value="1"/>
</dbReference>
<dbReference type="GO" id="GO:0009279">
    <property type="term" value="C:cell outer membrane"/>
    <property type="evidence" value="ECO:0007669"/>
    <property type="project" value="UniProtKB-SubCell"/>
</dbReference>
<keyword evidence="2 6" id="KW-0732">Signal</keyword>
<dbReference type="InterPro" id="IPR036737">
    <property type="entry name" value="OmpA-like_sf"/>
</dbReference>
<dbReference type="PRINTS" id="PR01021">
    <property type="entry name" value="OMPADOMAIN"/>
</dbReference>
<evidence type="ECO:0000256" key="6">
    <source>
        <dbReference type="SAM" id="SignalP"/>
    </source>
</evidence>
<dbReference type="OrthoDB" id="1149075at2"/>
<accession>A0A4V2T145</accession>
<proteinExistence type="predicted"/>
<sequence length="252" mass="28149">MKLSSYLLTAVAAVSLAACGNLSKVSDEGTTDKPVWPKIESSTFSSFGTQYGSWPNWDNVNTIEKGMNKEQIRQLVGDPQFAEGLFGVREWDYVFNYREHGEHKICQYKVLFDKNGEAQSFFWLPESCNVKHGDNIDMSADFIFDFNKDTLSAGGQRILTNVAKILSNTTQSFTINGYADRLGSDVANLKLSQRRAERVKNELITLGIEPARITSVVGHGKADQVKACNDQSGAELRECLRPNRRVVIELVK</sequence>
<keyword evidence="9" id="KW-1185">Reference proteome</keyword>